<dbReference type="EMBL" id="FOXW01000004">
    <property type="protein sequence ID" value="SFQ28168.1"/>
    <property type="molecule type" value="Genomic_DNA"/>
</dbReference>
<dbReference type="AlphaFoldDB" id="A0A1I5X898"/>
<protein>
    <submittedName>
        <fullName evidence="1">Uncharacterized protein</fullName>
    </submittedName>
</protein>
<dbReference type="RefSeq" id="WP_092480316.1">
    <property type="nucleotide sequence ID" value="NZ_FOXW01000004.1"/>
</dbReference>
<reference evidence="1 2" key="1">
    <citation type="submission" date="2016-10" db="EMBL/GenBank/DDBJ databases">
        <authorList>
            <person name="de Groot N.N."/>
        </authorList>
    </citation>
    <scope>NUCLEOTIDE SEQUENCE [LARGE SCALE GENOMIC DNA]</scope>
    <source>
        <strain evidence="1 2">DSM 20581</strain>
    </source>
</reference>
<accession>A0A1I5X898</accession>
<keyword evidence="2" id="KW-1185">Reference proteome</keyword>
<name>A0A1I5X898_9LACT</name>
<dbReference type="OrthoDB" id="2433869at2"/>
<dbReference type="Proteomes" id="UP000199136">
    <property type="component" value="Unassembled WGS sequence"/>
</dbReference>
<evidence type="ECO:0000313" key="1">
    <source>
        <dbReference type="EMBL" id="SFQ28168.1"/>
    </source>
</evidence>
<proteinExistence type="predicted"/>
<evidence type="ECO:0000313" key="2">
    <source>
        <dbReference type="Proteomes" id="UP000199136"/>
    </source>
</evidence>
<sequence>MKKYWKLITLIVFSVISISTFYLVTVSAENSYPQYSIETRSGDEAVIKDLVLAASTFDENSDYGDMFQIKTEGTIGNKDVPFTQQLDMTHQHDFSVQKLYREHRGFFREKTWNMFQYHEDEDFITYANNFYTVVDDYEEIHDKLEIAVLDKKTEEETNFEVEVPDYKNYDSFYVEDVQKSGNILHVFTTNYIEGETELYQPITELHVYKIDLDSQKIVEDLILAPSSDDDMDYTSYIVNIGSTNSEMTPEPYIIISSNPTVQPETTESGVEINPEDITMMAYNVETSEVSELAVPNEFKGWSESMYPLVTNVQDEYIYYTTLKENGFEMNRFNIEENTMEQAQLIELPSEVMENFLNNPEGYATPLVSIKGNQICYVSTLKDKARHDVGIVVADLESGQVLYDGTIKNSEKMNDVFKDVTLTIDSFMF</sequence>
<gene>
    <name evidence="1" type="ORF">SAMN04488506_1263</name>
</gene>
<organism evidence="1 2">
    <name type="scientific">Desemzia incerta</name>
    <dbReference type="NCBI Taxonomy" id="82801"/>
    <lineage>
        <taxon>Bacteria</taxon>
        <taxon>Bacillati</taxon>
        <taxon>Bacillota</taxon>
        <taxon>Bacilli</taxon>
        <taxon>Lactobacillales</taxon>
        <taxon>Carnobacteriaceae</taxon>
        <taxon>Desemzia</taxon>
    </lineage>
</organism>
<dbReference type="STRING" id="82801.SAMN04488506_1263"/>